<dbReference type="EMBL" id="JBBNAE010000002">
    <property type="protein sequence ID" value="KAK9145013.1"/>
    <property type="molecule type" value="Genomic_DNA"/>
</dbReference>
<name>A0AAP0PHE9_9MAGN</name>
<keyword evidence="2" id="KW-1185">Reference proteome</keyword>
<evidence type="ECO:0000313" key="2">
    <source>
        <dbReference type="Proteomes" id="UP001417504"/>
    </source>
</evidence>
<dbReference type="AlphaFoldDB" id="A0AAP0PHE9"/>
<comment type="caution">
    <text evidence="1">The sequence shown here is derived from an EMBL/GenBank/DDBJ whole genome shotgun (WGS) entry which is preliminary data.</text>
</comment>
<evidence type="ECO:0000313" key="1">
    <source>
        <dbReference type="EMBL" id="KAK9145013.1"/>
    </source>
</evidence>
<gene>
    <name evidence="1" type="ORF">Sjap_004916</name>
</gene>
<dbReference type="Proteomes" id="UP001417504">
    <property type="component" value="Unassembled WGS sequence"/>
</dbReference>
<accession>A0AAP0PHE9</accession>
<reference evidence="1 2" key="1">
    <citation type="submission" date="2024-01" db="EMBL/GenBank/DDBJ databases">
        <title>Genome assemblies of Stephania.</title>
        <authorList>
            <person name="Yang L."/>
        </authorList>
    </citation>
    <scope>NUCLEOTIDE SEQUENCE [LARGE SCALE GENOMIC DNA]</scope>
    <source>
        <strain evidence="1">QJT</strain>
        <tissue evidence="1">Leaf</tissue>
    </source>
</reference>
<sequence length="90" mass="10265">MEGWGKVLEEGELEVVRNAGIVLLQREIPDYVIFKLLSDLDICSHMSRGVSNGFNNSYTNIAREAPTSSPLTRQNPQLRLRRRLLLAFHL</sequence>
<organism evidence="1 2">
    <name type="scientific">Stephania japonica</name>
    <dbReference type="NCBI Taxonomy" id="461633"/>
    <lineage>
        <taxon>Eukaryota</taxon>
        <taxon>Viridiplantae</taxon>
        <taxon>Streptophyta</taxon>
        <taxon>Embryophyta</taxon>
        <taxon>Tracheophyta</taxon>
        <taxon>Spermatophyta</taxon>
        <taxon>Magnoliopsida</taxon>
        <taxon>Ranunculales</taxon>
        <taxon>Menispermaceae</taxon>
        <taxon>Menispermoideae</taxon>
        <taxon>Cissampelideae</taxon>
        <taxon>Stephania</taxon>
    </lineage>
</organism>
<proteinExistence type="predicted"/>
<protein>
    <submittedName>
        <fullName evidence="1">Uncharacterized protein</fullName>
    </submittedName>
</protein>